<proteinExistence type="predicted"/>
<dbReference type="InterPro" id="IPR001138">
    <property type="entry name" value="Zn2Cys6_DnaBD"/>
</dbReference>
<reference evidence="7" key="1">
    <citation type="submission" date="2023-03" db="EMBL/GenBank/DDBJ databases">
        <title>Emydomyces testavorans Genome Sequence.</title>
        <authorList>
            <person name="Hoyer L."/>
        </authorList>
    </citation>
    <scope>NUCLEOTIDE SEQUENCE</scope>
    <source>
        <strain evidence="7">16-2883</strain>
    </source>
</reference>
<dbReference type="Pfam" id="PF00172">
    <property type="entry name" value="Zn_clus"/>
    <property type="match status" value="1"/>
</dbReference>
<dbReference type="InterPro" id="IPR036864">
    <property type="entry name" value="Zn2-C6_fun-type_DNA-bd_sf"/>
</dbReference>
<organism evidence="7 8">
    <name type="scientific">Emydomyces testavorans</name>
    <dbReference type="NCBI Taxonomy" id="2070801"/>
    <lineage>
        <taxon>Eukaryota</taxon>
        <taxon>Fungi</taxon>
        <taxon>Dikarya</taxon>
        <taxon>Ascomycota</taxon>
        <taxon>Pezizomycotina</taxon>
        <taxon>Eurotiomycetes</taxon>
        <taxon>Eurotiomycetidae</taxon>
        <taxon>Onygenales</taxon>
        <taxon>Nannizziopsiaceae</taxon>
        <taxon>Emydomyces</taxon>
    </lineage>
</organism>
<accession>A0AAF0IGC9</accession>
<keyword evidence="2" id="KW-0238">DNA-binding</keyword>
<evidence type="ECO:0000256" key="3">
    <source>
        <dbReference type="ARBA" id="ARBA00023163"/>
    </source>
</evidence>
<sequence length="411" mass="45758">MAANPANAATWFDPIMTLSYPDARAYSPGEPPKRHAACDECRQRKLKCSGEPTGCSRCLKQSLFCHYSLQKQMGRPPKRKRLDENNDPGPGLMPEENNIADLLPDLEAIADPVGALEGTNMCPAVYKSFMKNQYDLKAGPFMTNGPIFESEALPQEPFSEWKPQNPDYSQINTSMLFQSAEYALADSSFPPATSHAITPCSCLTNLYLCLSSISTLSSFPLSVHTLTTLYSAARTARVVIHCPTCPQAFNTSMQNLMLLGTLLSVIADGWLLLSAKDPEILGNASVDPSYIVSIPTEPELRRQHWERWLRHVVRHAVIGSNVPPIIHAVQSQCLETPSLLSLIEDLEERQRQRHAQVQSGHAVAHLADALVTVSHSQYEQNHDQDYLCLKVIGSARKVIARFNFDEDEWRK</sequence>
<dbReference type="SMART" id="SM00066">
    <property type="entry name" value="GAL4"/>
    <property type="match status" value="1"/>
</dbReference>
<dbReference type="PANTHER" id="PTHR31069">
    <property type="entry name" value="OLEATE-ACTIVATED TRANSCRIPTION FACTOR 1-RELATED"/>
    <property type="match status" value="1"/>
</dbReference>
<dbReference type="InterPro" id="IPR050675">
    <property type="entry name" value="OAF3"/>
</dbReference>
<dbReference type="Proteomes" id="UP001219355">
    <property type="component" value="Chromosome 1"/>
</dbReference>
<dbReference type="PANTHER" id="PTHR31069:SF31">
    <property type="entry name" value="MONODICTYPHENONE CLUSTER TRANSCRIPTION FACTOR-RELATED"/>
    <property type="match status" value="1"/>
</dbReference>
<dbReference type="PROSITE" id="PS50048">
    <property type="entry name" value="ZN2_CY6_FUNGAL_2"/>
    <property type="match status" value="1"/>
</dbReference>
<evidence type="ECO:0000313" key="7">
    <source>
        <dbReference type="EMBL" id="WEW55677.1"/>
    </source>
</evidence>
<dbReference type="GO" id="GO:0008270">
    <property type="term" value="F:zinc ion binding"/>
    <property type="evidence" value="ECO:0007669"/>
    <property type="project" value="InterPro"/>
</dbReference>
<dbReference type="SUPFAM" id="SSF57701">
    <property type="entry name" value="Zn2/Cys6 DNA-binding domain"/>
    <property type="match status" value="1"/>
</dbReference>
<name>A0AAF0IGC9_9EURO</name>
<evidence type="ECO:0000256" key="1">
    <source>
        <dbReference type="ARBA" id="ARBA00023015"/>
    </source>
</evidence>
<keyword evidence="8" id="KW-1185">Reference proteome</keyword>
<dbReference type="Gene3D" id="4.10.240.10">
    <property type="entry name" value="Zn(2)-C6 fungal-type DNA-binding domain"/>
    <property type="match status" value="1"/>
</dbReference>
<keyword evidence="4" id="KW-0539">Nucleus</keyword>
<dbReference type="AlphaFoldDB" id="A0AAF0IGC9"/>
<keyword evidence="3" id="KW-0804">Transcription</keyword>
<evidence type="ECO:0000256" key="2">
    <source>
        <dbReference type="ARBA" id="ARBA00023125"/>
    </source>
</evidence>
<dbReference type="PROSITE" id="PS00463">
    <property type="entry name" value="ZN2_CY6_FUNGAL_1"/>
    <property type="match status" value="1"/>
</dbReference>
<evidence type="ECO:0000256" key="4">
    <source>
        <dbReference type="ARBA" id="ARBA00023242"/>
    </source>
</evidence>
<feature type="region of interest" description="Disordered" evidence="5">
    <location>
        <begin position="75"/>
        <end position="95"/>
    </location>
</feature>
<protein>
    <recommendedName>
        <fullName evidence="6">Zn(2)-C6 fungal-type domain-containing protein</fullName>
    </recommendedName>
</protein>
<dbReference type="PRINTS" id="PR00755">
    <property type="entry name" value="AFLATOXINBRP"/>
</dbReference>
<dbReference type="GO" id="GO:0000981">
    <property type="term" value="F:DNA-binding transcription factor activity, RNA polymerase II-specific"/>
    <property type="evidence" value="ECO:0007669"/>
    <property type="project" value="InterPro"/>
</dbReference>
<evidence type="ECO:0000259" key="6">
    <source>
        <dbReference type="PROSITE" id="PS50048"/>
    </source>
</evidence>
<evidence type="ECO:0000313" key="8">
    <source>
        <dbReference type="Proteomes" id="UP001219355"/>
    </source>
</evidence>
<dbReference type="CDD" id="cd00067">
    <property type="entry name" value="GAL4"/>
    <property type="match status" value="1"/>
</dbReference>
<dbReference type="EMBL" id="CP120627">
    <property type="protein sequence ID" value="WEW55677.1"/>
    <property type="molecule type" value="Genomic_DNA"/>
</dbReference>
<gene>
    <name evidence="7" type="ORF">PRK78_001110</name>
</gene>
<evidence type="ECO:0000256" key="5">
    <source>
        <dbReference type="SAM" id="MobiDB-lite"/>
    </source>
</evidence>
<dbReference type="GO" id="GO:0003677">
    <property type="term" value="F:DNA binding"/>
    <property type="evidence" value="ECO:0007669"/>
    <property type="project" value="UniProtKB-KW"/>
</dbReference>
<feature type="domain" description="Zn(2)-C6 fungal-type" evidence="6">
    <location>
        <begin position="37"/>
        <end position="67"/>
    </location>
</feature>
<keyword evidence="1" id="KW-0805">Transcription regulation</keyword>